<comment type="caution">
    <text evidence="2">The sequence shown here is derived from an EMBL/GenBank/DDBJ whole genome shotgun (WGS) entry which is preliminary data.</text>
</comment>
<dbReference type="Gene3D" id="1.10.10.60">
    <property type="entry name" value="Homeodomain-like"/>
    <property type="match status" value="1"/>
</dbReference>
<sequence length="219" mass="24301">MDTGFHYGRTLGSAMNRHAISFKSSATDNTPEMIVVGDYCQMNTAATTSTQILGTSAMANNNSGFTQPGNSCDSVLGLKHDTGLAVEWSVDEQRKLEEGLSKFADEPSIMKYIKIAAMLHDKTVRDVALRCRWIAKKRRKQDELHMGKKLKDKKDNLAESSSKQSILSGPTSNVAPFSVTMNNRIQIDSITFEVDVEWEPMLPGKACGLFLRLLFELYA</sequence>
<dbReference type="Proteomes" id="UP000326396">
    <property type="component" value="Linkage Group LG18"/>
</dbReference>
<organism evidence="2 3">
    <name type="scientific">Mikania micrantha</name>
    <name type="common">bitter vine</name>
    <dbReference type="NCBI Taxonomy" id="192012"/>
    <lineage>
        <taxon>Eukaryota</taxon>
        <taxon>Viridiplantae</taxon>
        <taxon>Streptophyta</taxon>
        <taxon>Embryophyta</taxon>
        <taxon>Tracheophyta</taxon>
        <taxon>Spermatophyta</taxon>
        <taxon>Magnoliopsida</taxon>
        <taxon>eudicotyledons</taxon>
        <taxon>Gunneridae</taxon>
        <taxon>Pentapetalae</taxon>
        <taxon>asterids</taxon>
        <taxon>campanulids</taxon>
        <taxon>Asterales</taxon>
        <taxon>Asteraceae</taxon>
        <taxon>Asteroideae</taxon>
        <taxon>Heliantheae alliance</taxon>
        <taxon>Eupatorieae</taxon>
        <taxon>Mikania</taxon>
    </lineage>
</organism>
<protein>
    <recommendedName>
        <fullName evidence="4">Myb-like domain-containing protein</fullName>
    </recommendedName>
</protein>
<feature type="compositionally biased region" description="Polar residues" evidence="1">
    <location>
        <begin position="158"/>
        <end position="169"/>
    </location>
</feature>
<feature type="region of interest" description="Disordered" evidence="1">
    <location>
        <begin position="144"/>
        <end position="169"/>
    </location>
</feature>
<dbReference type="OrthoDB" id="19768at2759"/>
<dbReference type="PANTHER" id="PTHR14000:SF43">
    <property type="entry name" value="HOMEODOMAIN-LIKE PROTEIN"/>
    <property type="match status" value="1"/>
</dbReference>
<dbReference type="PANTHER" id="PTHR14000">
    <property type="entry name" value="FINGER CCCH DOMAIN PROTEIN, PUTATIVE (DUF3755)-RELATED"/>
    <property type="match status" value="1"/>
</dbReference>
<accession>A0A5N6NRJ1</accession>
<dbReference type="AlphaFoldDB" id="A0A5N6NRJ1"/>
<evidence type="ECO:0000313" key="2">
    <source>
        <dbReference type="EMBL" id="KAD4982862.1"/>
    </source>
</evidence>
<evidence type="ECO:0000313" key="3">
    <source>
        <dbReference type="Proteomes" id="UP000326396"/>
    </source>
</evidence>
<proteinExistence type="predicted"/>
<evidence type="ECO:0000256" key="1">
    <source>
        <dbReference type="SAM" id="MobiDB-lite"/>
    </source>
</evidence>
<keyword evidence="3" id="KW-1185">Reference proteome</keyword>
<name>A0A5N6NRJ1_9ASTR</name>
<dbReference type="EMBL" id="SZYD01000010">
    <property type="protein sequence ID" value="KAD4982862.1"/>
    <property type="molecule type" value="Genomic_DNA"/>
</dbReference>
<reference evidence="2 3" key="1">
    <citation type="submission" date="2019-05" db="EMBL/GenBank/DDBJ databases">
        <title>Mikania micrantha, genome provides insights into the molecular mechanism of rapid growth.</title>
        <authorList>
            <person name="Liu B."/>
        </authorList>
    </citation>
    <scope>NUCLEOTIDE SEQUENCE [LARGE SCALE GENOMIC DNA]</scope>
    <source>
        <strain evidence="2">NLD-2019</strain>
        <tissue evidence="2">Leaf</tissue>
    </source>
</reference>
<gene>
    <name evidence="2" type="ORF">E3N88_19533</name>
</gene>
<evidence type="ECO:0008006" key="4">
    <source>
        <dbReference type="Google" id="ProtNLM"/>
    </source>
</evidence>